<dbReference type="FunFam" id="2.20.25.80:FF:000006">
    <property type="entry name" value="WRKY transcription factor"/>
    <property type="match status" value="1"/>
</dbReference>
<comment type="caution">
    <text evidence="9">The sequence shown here is derived from an EMBL/GenBank/DDBJ whole genome shotgun (WGS) entry which is preliminary data.</text>
</comment>
<dbReference type="SMART" id="SM00774">
    <property type="entry name" value="WRKY"/>
    <property type="match status" value="2"/>
</dbReference>
<dbReference type="PANTHER" id="PTHR31221">
    <property type="entry name" value="WRKY TRANSCRIPTION FACTOR PROTEIN 1-RELATED"/>
    <property type="match status" value="1"/>
</dbReference>
<accession>A0AAD7VFH0</accession>
<proteinExistence type="predicted"/>
<dbReference type="InterPro" id="IPR003657">
    <property type="entry name" value="WRKY_dom"/>
</dbReference>
<feature type="region of interest" description="Disordered" evidence="7">
    <location>
        <begin position="326"/>
        <end position="379"/>
    </location>
</feature>
<protein>
    <submittedName>
        <fullName evidence="9">WRKY family transcription factor</fullName>
    </submittedName>
</protein>
<evidence type="ECO:0000256" key="3">
    <source>
        <dbReference type="ARBA" id="ARBA00023015"/>
    </source>
</evidence>
<reference evidence="9" key="1">
    <citation type="journal article" date="2023" name="Science">
        <title>Elucidation of the pathway for biosynthesis of saponin adjuvants from the soapbark tree.</title>
        <authorList>
            <person name="Reed J."/>
            <person name="Orme A."/>
            <person name="El-Demerdash A."/>
            <person name="Owen C."/>
            <person name="Martin L.B.B."/>
            <person name="Misra R.C."/>
            <person name="Kikuchi S."/>
            <person name="Rejzek M."/>
            <person name="Martin A.C."/>
            <person name="Harkess A."/>
            <person name="Leebens-Mack J."/>
            <person name="Louveau T."/>
            <person name="Stephenson M.J."/>
            <person name="Osbourn A."/>
        </authorList>
    </citation>
    <scope>NUCLEOTIDE SEQUENCE</scope>
    <source>
        <strain evidence="9">S10</strain>
    </source>
</reference>
<feature type="domain" description="WRKY" evidence="8">
    <location>
        <begin position="486"/>
        <end position="551"/>
    </location>
</feature>
<feature type="compositionally biased region" description="Basic and acidic residues" evidence="7">
    <location>
        <begin position="361"/>
        <end position="379"/>
    </location>
</feature>
<feature type="region of interest" description="Disordered" evidence="7">
    <location>
        <begin position="424"/>
        <end position="472"/>
    </location>
</feature>
<evidence type="ECO:0000256" key="1">
    <source>
        <dbReference type="ARBA" id="ARBA00004123"/>
    </source>
</evidence>
<dbReference type="PANTHER" id="PTHR31221:SF126">
    <property type="entry name" value="WRKY DOMAIN-CONTAINING PROTEIN"/>
    <property type="match status" value="1"/>
</dbReference>
<dbReference type="FunFam" id="2.20.25.80:FF:000001">
    <property type="entry name" value="WRKY transcription factor 33"/>
    <property type="match status" value="1"/>
</dbReference>
<dbReference type="PROSITE" id="PS50811">
    <property type="entry name" value="WRKY"/>
    <property type="match status" value="2"/>
</dbReference>
<dbReference type="SUPFAM" id="SSF118290">
    <property type="entry name" value="WRKY DNA-binding domain"/>
    <property type="match status" value="2"/>
</dbReference>
<dbReference type="GO" id="GO:0003700">
    <property type="term" value="F:DNA-binding transcription factor activity"/>
    <property type="evidence" value="ECO:0007669"/>
    <property type="project" value="InterPro"/>
</dbReference>
<dbReference type="Pfam" id="PF03106">
    <property type="entry name" value="WRKY"/>
    <property type="match status" value="2"/>
</dbReference>
<feature type="compositionally biased region" description="Polar residues" evidence="7">
    <location>
        <begin position="565"/>
        <end position="584"/>
    </location>
</feature>
<sequence length="737" mass="80237">MEDYSKNQSLILSSDLSGNAEMELVQGGAFSGFYPAGAKGSIAERRAAKCGFTFHAARINTARFRTTSPLASTMARSPCLTIPPGISPTALLDSPVLLPNSQALPSPTTGTFLLPPLSDEGSALTSATPDDGDLVSISGSSFRFSSSVNPNSLPCISSPENQVSDHSNIAKGGDASYQALYPVPLPFDFGFPVAFPKGNSTRNSEMEDSFTDVKRLDNAIISGGLDLQMCRSAVATGKSSKPSECTLSEDVGSHLVEGEQKGSIYSMGLMRTSEDGYNWRKYGQKQVKGSEYPRSYYKCTNPNCHVKKKVERSLDGEMTEIIYKGAHNHAKPQPNRRASLGSSFSTDKMSDMGEGNGNCVKVDDESDWRNSHSGSKDIKHSLDWKADGLERTSSKSVVTELSDPLSTVKGKLVGVFEATEAPELSSTLVSHDEDEDGATHGSVSLGDDCDDDESESKRRKKENSMIESNLASRSVREPRVVVQIESEVDILDDGYRWRKYGQKVVKGNPNPRSYYKCTSAGCAVRKHVERASHNLKFVITTYEGKHNHEVPTARNSSQISSSGSNVTPPASSQAALTLPGNTDTQKPEIQVQGLPLHFDRKPDFCNEFLRSSFVGNFSEDMKFGSSSIFQMKYPQLQNTMACAPVLPDFPISLPHNLPSSGDFPLTGFSFNNCVRPMGPVWSFPSGQQLEENDTRFLRPKREQKDDSIYDCPPIVGHANAPSLLSSVYHQVMGNFPP</sequence>
<dbReference type="EMBL" id="JARAOO010000004">
    <property type="protein sequence ID" value="KAJ7973630.1"/>
    <property type="molecule type" value="Genomic_DNA"/>
</dbReference>
<feature type="domain" description="WRKY" evidence="8">
    <location>
        <begin position="268"/>
        <end position="332"/>
    </location>
</feature>
<organism evidence="9 10">
    <name type="scientific">Quillaja saponaria</name>
    <name type="common">Soap bark tree</name>
    <dbReference type="NCBI Taxonomy" id="32244"/>
    <lineage>
        <taxon>Eukaryota</taxon>
        <taxon>Viridiplantae</taxon>
        <taxon>Streptophyta</taxon>
        <taxon>Embryophyta</taxon>
        <taxon>Tracheophyta</taxon>
        <taxon>Spermatophyta</taxon>
        <taxon>Magnoliopsida</taxon>
        <taxon>eudicotyledons</taxon>
        <taxon>Gunneridae</taxon>
        <taxon>Pentapetalae</taxon>
        <taxon>rosids</taxon>
        <taxon>fabids</taxon>
        <taxon>Fabales</taxon>
        <taxon>Quillajaceae</taxon>
        <taxon>Quillaja</taxon>
    </lineage>
</organism>
<keyword evidence="5" id="KW-0804">Transcription</keyword>
<evidence type="ECO:0000256" key="5">
    <source>
        <dbReference type="ARBA" id="ARBA00023163"/>
    </source>
</evidence>
<keyword evidence="10" id="KW-1185">Reference proteome</keyword>
<keyword evidence="6" id="KW-0539">Nucleus</keyword>
<gene>
    <name evidence="9" type="ORF">O6P43_011330</name>
</gene>
<dbReference type="InterPro" id="IPR044810">
    <property type="entry name" value="WRKY_plant"/>
</dbReference>
<evidence type="ECO:0000259" key="8">
    <source>
        <dbReference type="PROSITE" id="PS50811"/>
    </source>
</evidence>
<keyword evidence="4" id="KW-0238">DNA-binding</keyword>
<dbReference type="GO" id="GO:0043565">
    <property type="term" value="F:sequence-specific DNA binding"/>
    <property type="evidence" value="ECO:0007669"/>
    <property type="project" value="InterPro"/>
</dbReference>
<evidence type="ECO:0000256" key="2">
    <source>
        <dbReference type="ARBA" id="ARBA00022737"/>
    </source>
</evidence>
<dbReference type="AlphaFoldDB" id="A0AAD7VFH0"/>
<feature type="region of interest" description="Disordered" evidence="7">
    <location>
        <begin position="548"/>
        <end position="586"/>
    </location>
</feature>
<comment type="subcellular location">
    <subcellularLocation>
        <location evidence="1">Nucleus</location>
    </subcellularLocation>
</comment>
<keyword evidence="3" id="KW-0805">Transcription regulation</keyword>
<evidence type="ECO:0000256" key="4">
    <source>
        <dbReference type="ARBA" id="ARBA00023125"/>
    </source>
</evidence>
<dbReference type="GO" id="GO:0005634">
    <property type="term" value="C:nucleus"/>
    <property type="evidence" value="ECO:0007669"/>
    <property type="project" value="UniProtKB-SubCell"/>
</dbReference>
<dbReference type="KEGG" id="qsa:O6P43_011330"/>
<evidence type="ECO:0000313" key="10">
    <source>
        <dbReference type="Proteomes" id="UP001163823"/>
    </source>
</evidence>
<dbReference type="Gene3D" id="2.20.25.80">
    <property type="entry name" value="WRKY domain"/>
    <property type="match status" value="2"/>
</dbReference>
<evidence type="ECO:0000313" key="9">
    <source>
        <dbReference type="EMBL" id="KAJ7973630.1"/>
    </source>
</evidence>
<dbReference type="Proteomes" id="UP001163823">
    <property type="component" value="Chromosome 4"/>
</dbReference>
<evidence type="ECO:0000256" key="6">
    <source>
        <dbReference type="ARBA" id="ARBA00023242"/>
    </source>
</evidence>
<name>A0AAD7VFH0_QUISA</name>
<keyword evidence="2" id="KW-0677">Repeat</keyword>
<evidence type="ECO:0000256" key="7">
    <source>
        <dbReference type="SAM" id="MobiDB-lite"/>
    </source>
</evidence>
<dbReference type="InterPro" id="IPR036576">
    <property type="entry name" value="WRKY_dom_sf"/>
</dbReference>